<dbReference type="PANTHER" id="PTHR37417:SF3">
    <property type="entry name" value="MYOSIN-CROSSREACTIVE PROTEIN"/>
    <property type="match status" value="1"/>
</dbReference>
<protein>
    <submittedName>
        <fullName evidence="1">Oleate hydratase</fullName>
    </submittedName>
</protein>
<gene>
    <name evidence="1" type="ORF">SAMN06296028_108107</name>
</gene>
<dbReference type="EMBL" id="FXAC01000008">
    <property type="protein sequence ID" value="SMF08870.1"/>
    <property type="molecule type" value="Genomic_DNA"/>
</dbReference>
<dbReference type="Pfam" id="PF06100">
    <property type="entry name" value="MCRA"/>
    <property type="match status" value="1"/>
</dbReference>
<dbReference type="RefSeq" id="WP_085106887.1">
    <property type="nucleotide sequence ID" value="NZ_FXAC01000008.1"/>
</dbReference>
<dbReference type="Gene3D" id="3.30.9.80">
    <property type="match status" value="1"/>
</dbReference>
<dbReference type="GO" id="GO:0006631">
    <property type="term" value="P:fatty acid metabolic process"/>
    <property type="evidence" value="ECO:0007669"/>
    <property type="project" value="InterPro"/>
</dbReference>
<dbReference type="GO" id="GO:0071949">
    <property type="term" value="F:FAD binding"/>
    <property type="evidence" value="ECO:0007669"/>
    <property type="project" value="InterPro"/>
</dbReference>
<sequence>MQFTAGNYEAFMRPRPAEHAQDTRAWIVGSGLAGLAAAVFLVRDAGVPGENVTVVEKGRLPGGALDGLDVPEKGFVIRGGRELENHMECLWDMMRSVPSLEIEGASVLDEFAWLNRDDPNYSLRRATVKQGQDAGHKGKFDLPQRAQKDLLHIFLATREEMEGKQIQEVMSKEFLASPFWMYWRTMFAFEEWHSALEFKLYLHRFVHHIGGLPDFSALKFTKYNQYESFVLPLISYLTERGVTFQYDTDVRDIDFAHRNGEIRATAIHWVREGSTETQELGEHDLVFTTIGSLVDNSNDGDHATAATLDRGPASAWDLWKRIAAKDPSFGRPEVFCSSIDETKWESATVTTLDERIPEYIRKIAQRDPFSGRVVTGGIVTAEDSSWLLSWTVNRQPHFKKQPKDQVVVWVYSLFVDTPGDFVKKTMAECTGEEITQEWLYHMGVPVEEIPELAATGAKTVPVMMPYVTSFFMPRQAGDRPRVVPEGARNFAFIGQFAETGRDCIFTTEYSVRTGMEAVYQLMGVERGVPETWGSTYDVRVLLEGLTRLRDGEKVRVPGPEPLRKRLRRRLENGEVGELLEEYGVL</sequence>
<keyword evidence="2" id="KW-1185">Reference proteome</keyword>
<dbReference type="GO" id="GO:0050151">
    <property type="term" value="F:oleate hydratase activity"/>
    <property type="evidence" value="ECO:0007669"/>
    <property type="project" value="InterPro"/>
</dbReference>
<dbReference type="NCBIfam" id="NF010584">
    <property type="entry name" value="PRK13977.1"/>
    <property type="match status" value="1"/>
</dbReference>
<dbReference type="Proteomes" id="UP000192929">
    <property type="component" value="Unassembled WGS sequence"/>
</dbReference>
<dbReference type="InterPro" id="IPR010354">
    <property type="entry name" value="Oleate_hydratase"/>
</dbReference>
<dbReference type="SUPFAM" id="SSF51905">
    <property type="entry name" value="FAD/NAD(P)-binding domain"/>
    <property type="match status" value="1"/>
</dbReference>
<accession>A0A1X7D4R8</accession>
<evidence type="ECO:0000313" key="1">
    <source>
        <dbReference type="EMBL" id="SMF08870.1"/>
    </source>
</evidence>
<dbReference type="AlphaFoldDB" id="A0A1X7D4R8"/>
<evidence type="ECO:0000313" key="2">
    <source>
        <dbReference type="Proteomes" id="UP000192929"/>
    </source>
</evidence>
<name>A0A1X7D4R8_9MICC</name>
<dbReference type="InterPro" id="IPR036188">
    <property type="entry name" value="FAD/NAD-bd_sf"/>
</dbReference>
<proteinExistence type="predicted"/>
<reference evidence="2" key="1">
    <citation type="submission" date="2017-04" db="EMBL/GenBank/DDBJ databases">
        <authorList>
            <person name="Varghese N."/>
            <person name="Submissions S."/>
        </authorList>
    </citation>
    <scope>NUCLEOTIDE SEQUENCE [LARGE SCALE GENOMIC DNA]</scope>
    <source>
        <strain evidence="2">NIO-1021</strain>
    </source>
</reference>
<organism evidence="1 2">
    <name type="scientific">Kocuria marina subsp. indica</name>
    <dbReference type="NCBI Taxonomy" id="1049583"/>
    <lineage>
        <taxon>Bacteria</taxon>
        <taxon>Bacillati</taxon>
        <taxon>Actinomycetota</taxon>
        <taxon>Actinomycetes</taxon>
        <taxon>Micrococcales</taxon>
        <taxon>Micrococcaceae</taxon>
        <taxon>Kocuria</taxon>
    </lineage>
</organism>
<dbReference type="PANTHER" id="PTHR37417">
    <property type="entry name" value="67 KDA MYOSIN-CROSS-REACTIVE ANTIGEN FAMILY PROTEIN (AFU_ORTHOLOGUE AFUA_5G09970)"/>
    <property type="match status" value="1"/>
</dbReference>
<dbReference type="Gene3D" id="3.50.50.60">
    <property type="entry name" value="FAD/NAD(P)-binding domain"/>
    <property type="match status" value="2"/>
</dbReference>